<dbReference type="Gene3D" id="3.40.309.10">
    <property type="entry name" value="Aldehyde Dehydrogenase, Chain A, domain 2"/>
    <property type="match status" value="1"/>
</dbReference>
<sequence>MREYLKFYIDGKWVDPAEPKTAEVINPATEEVSGTISLGSKADVDKAVAAARKAFPGWSATSVKERLDLLKAIQAEYANRQEELGKAVTEEMGAPISLGCGFHTGLGAGHLQTAIEVLENYKFEEQRGPTLIVKEAIGVCGLITPWNWPLNQVTVKMFPALATGNTMVLKPPQLAPYSAQILAEIMDKAGVPAGVFNMVQGKGSEIGTALSRHEDVDMISFTGSEPVGAQIMKDAADTIKRVGLELGGKSAWIVLDDSKLAEHVGGATSNMMVNSGQTCSAGSRLLVPESRLDEAVEVAKQAAQAVTVGDPNGNFAMGPVVSKDQYNTVQDYIRKGLDEGAKLVAGGPGRPAGLEKGWYVQPTVFLGTNDMVIAREEIFGPVLVMIPYKDLDDAVEIANDSMFGLGGYVSGEDVATVNQISRKLRTGAVWINGGFDFHAPFGGYKRSGNGREWGEYGFDEYLEVKSLIGYAEAE</sequence>
<dbReference type="PANTHER" id="PTHR42804">
    <property type="entry name" value="ALDEHYDE DEHYDROGENASE"/>
    <property type="match status" value="1"/>
</dbReference>
<evidence type="ECO:0000256" key="1">
    <source>
        <dbReference type="ARBA" id="ARBA00009986"/>
    </source>
</evidence>
<evidence type="ECO:0000256" key="3">
    <source>
        <dbReference type="PROSITE-ProRule" id="PRU10007"/>
    </source>
</evidence>
<protein>
    <submittedName>
        <fullName evidence="6">Aldehyde dehydrogenase family protein</fullName>
    </submittedName>
</protein>
<comment type="similarity">
    <text evidence="1 4">Belongs to the aldehyde dehydrogenase family.</text>
</comment>
<dbReference type="PANTHER" id="PTHR42804:SF1">
    <property type="entry name" value="ALDEHYDE DEHYDROGENASE-RELATED"/>
    <property type="match status" value="1"/>
</dbReference>
<dbReference type="InterPro" id="IPR016162">
    <property type="entry name" value="Ald_DH_N"/>
</dbReference>
<feature type="domain" description="Aldehyde dehydrogenase" evidence="5">
    <location>
        <begin position="13"/>
        <end position="466"/>
    </location>
</feature>
<feature type="active site" evidence="3">
    <location>
        <position position="245"/>
    </location>
</feature>
<dbReference type="InterPro" id="IPR016163">
    <property type="entry name" value="Ald_DH_C"/>
</dbReference>
<dbReference type="CDD" id="cd07138">
    <property type="entry name" value="ALDH_CddD_SSP0762"/>
    <property type="match status" value="1"/>
</dbReference>
<evidence type="ECO:0000259" key="5">
    <source>
        <dbReference type="Pfam" id="PF00171"/>
    </source>
</evidence>
<organism evidence="6 7">
    <name type="scientific">Stakelama tenebrarum</name>
    <dbReference type="NCBI Taxonomy" id="2711215"/>
    <lineage>
        <taxon>Bacteria</taxon>
        <taxon>Pseudomonadati</taxon>
        <taxon>Pseudomonadota</taxon>
        <taxon>Alphaproteobacteria</taxon>
        <taxon>Sphingomonadales</taxon>
        <taxon>Sphingomonadaceae</taxon>
        <taxon>Stakelama</taxon>
    </lineage>
</organism>
<gene>
    <name evidence="6" type="ORF">G5C33_14300</name>
</gene>
<dbReference type="FunFam" id="3.40.605.10:FF:000007">
    <property type="entry name" value="NAD/NADP-dependent betaine aldehyde dehydrogenase"/>
    <property type="match status" value="1"/>
</dbReference>
<dbReference type="GO" id="GO:0016620">
    <property type="term" value="F:oxidoreductase activity, acting on the aldehyde or oxo group of donors, NAD or NADP as acceptor"/>
    <property type="evidence" value="ECO:0007669"/>
    <property type="project" value="InterPro"/>
</dbReference>
<dbReference type="PROSITE" id="PS00687">
    <property type="entry name" value="ALDEHYDE_DEHYDR_GLU"/>
    <property type="match status" value="1"/>
</dbReference>
<dbReference type="RefSeq" id="WP_165327853.1">
    <property type="nucleotide sequence ID" value="NZ_CP049109.1"/>
</dbReference>
<proteinExistence type="inferred from homology"/>
<dbReference type="Proteomes" id="UP000501568">
    <property type="component" value="Chromosome"/>
</dbReference>
<dbReference type="EMBL" id="CP049109">
    <property type="protein sequence ID" value="QIG80845.1"/>
    <property type="molecule type" value="Genomic_DNA"/>
</dbReference>
<evidence type="ECO:0000256" key="2">
    <source>
        <dbReference type="ARBA" id="ARBA00023002"/>
    </source>
</evidence>
<dbReference type="AlphaFoldDB" id="A0A6G6Y7E7"/>
<keyword evidence="7" id="KW-1185">Reference proteome</keyword>
<name>A0A6G6Y7E7_9SPHN</name>
<accession>A0A6G6Y7E7</accession>
<dbReference type="InterPro" id="IPR029510">
    <property type="entry name" value="Ald_DH_CS_GLU"/>
</dbReference>
<evidence type="ECO:0000313" key="6">
    <source>
        <dbReference type="EMBL" id="QIG80845.1"/>
    </source>
</evidence>
<evidence type="ECO:0000313" key="7">
    <source>
        <dbReference type="Proteomes" id="UP000501568"/>
    </source>
</evidence>
<dbReference type="SUPFAM" id="SSF53720">
    <property type="entry name" value="ALDH-like"/>
    <property type="match status" value="1"/>
</dbReference>
<dbReference type="Gene3D" id="3.40.605.10">
    <property type="entry name" value="Aldehyde Dehydrogenase, Chain A, domain 1"/>
    <property type="match status" value="1"/>
</dbReference>
<dbReference type="InterPro" id="IPR016161">
    <property type="entry name" value="Ald_DH/histidinol_DH"/>
</dbReference>
<dbReference type="Pfam" id="PF00171">
    <property type="entry name" value="Aldedh"/>
    <property type="match status" value="1"/>
</dbReference>
<dbReference type="KEGG" id="spzr:G5C33_14300"/>
<keyword evidence="2 4" id="KW-0560">Oxidoreductase</keyword>
<evidence type="ECO:0000256" key="4">
    <source>
        <dbReference type="RuleBase" id="RU003345"/>
    </source>
</evidence>
<reference evidence="6 7" key="1">
    <citation type="submission" date="2020-02" db="EMBL/GenBank/DDBJ databases">
        <authorList>
            <person name="Zheng R.K."/>
            <person name="Sun C.M."/>
        </authorList>
    </citation>
    <scope>NUCLEOTIDE SEQUENCE [LARGE SCALE GENOMIC DNA]</scope>
    <source>
        <strain evidence="7">zrk23</strain>
    </source>
</reference>
<dbReference type="InterPro" id="IPR015590">
    <property type="entry name" value="Aldehyde_DH_dom"/>
</dbReference>